<keyword evidence="14" id="KW-0238">DNA-binding</keyword>
<dbReference type="SUPFAM" id="SSF56672">
    <property type="entry name" value="DNA/RNA polymerases"/>
    <property type="match status" value="1"/>
</dbReference>
<dbReference type="SUPFAM" id="SSF53098">
    <property type="entry name" value="Ribonuclease H-like"/>
    <property type="match status" value="1"/>
</dbReference>
<evidence type="ECO:0000256" key="10">
    <source>
        <dbReference type="ARBA" id="ARBA00022842"/>
    </source>
</evidence>
<evidence type="ECO:0000256" key="11">
    <source>
        <dbReference type="ARBA" id="ARBA00022908"/>
    </source>
</evidence>
<dbReference type="GO" id="GO:0003677">
    <property type="term" value="F:DNA binding"/>
    <property type="evidence" value="ECO:0007669"/>
    <property type="project" value="UniProtKB-KW"/>
</dbReference>
<feature type="compositionally biased region" description="Gly residues" evidence="17">
    <location>
        <begin position="235"/>
        <end position="247"/>
    </location>
</feature>
<dbReference type="FunFam" id="3.10.20.370:FF:000001">
    <property type="entry name" value="Retrovirus-related Pol polyprotein from transposon 17.6-like protein"/>
    <property type="match status" value="1"/>
</dbReference>
<dbReference type="InterPro" id="IPR021109">
    <property type="entry name" value="Peptidase_aspartic_dom_sf"/>
</dbReference>
<keyword evidence="15" id="KW-0233">DNA recombination</keyword>
<dbReference type="Proteomes" id="UP000321393">
    <property type="component" value="Unassembled WGS sequence"/>
</dbReference>
<dbReference type="InterPro" id="IPR012337">
    <property type="entry name" value="RNaseH-like_sf"/>
</dbReference>
<evidence type="ECO:0000256" key="14">
    <source>
        <dbReference type="ARBA" id="ARBA00023125"/>
    </source>
</evidence>
<dbReference type="InterPro" id="IPR056924">
    <property type="entry name" value="SH3_Tf2-1"/>
</dbReference>
<keyword evidence="8" id="KW-0255">Endonuclease</keyword>
<keyword evidence="10" id="KW-0460">Magnesium</keyword>
<evidence type="ECO:0000256" key="5">
    <source>
        <dbReference type="ARBA" id="ARBA00022722"/>
    </source>
</evidence>
<sequence length="1700" mass="190823">MKESVRVKGVQLTVTIERDRSAESADHPSHCQSSSYVGDPSKPIRARRASAAQPVSRSRRPKPNPSYPSRSAADPFVAAALNFVSRSVPARRPESQTELASVSRSVPAPALSSNRTRVRIPLLRTLLLGKHTCLAVRTRQVNLQHDVVMTRTVMVPIRVVPAWVSFGITTYLGLCGPTGHQSSMDIDMTRVTRRGPRIPIVLGVPGDIEDQSYVPTGAHVARVRERRIPPRRGAGRGGGRGGRGVGCGQPEEQPAAPAVDLNAPVTQDLAAMEQRYQDMLQAALAPFLAAQQNQAAPVQAQTVVPPAPAEAQPVPFQLSAEAKHLRDFRKYNPKTFDGSMDNPTKAQMWLTSIETIFRYMKCPENQKVQCAVFFLEDRGTAWWETAERMLGGDVSKITWEQFKENFYAKFFSANVKHAKLQEFLNLEQGDMTVEQYDAEFDMLSRFLPDVVRDEAARTEKFVRGLRLDLQGIVRALRPATHADALRIALNLSLHERVDSSKAASRRTALGQKRKVETQPDMIPQRTLRSGGVFQRHLRELAAAGRTLRELPACTTCGRVHEGRCLAGSGVCFRCRQPGHTADPCPRKPFETTPHQPSASQQGRVFATTRQEAERAGTVVTGTLPILGHYAFVLFDSGSSHSFISSVFVQHVGLEVEPLGSVFSVSTPSGEVLLSKEKLKACWVGIANHMLDVTLLVLDMQDFDVILGMDWLSANHANVDCFGKEVVFNLPSGASFKFRGAGMVCIPKVISAMKASKLLSQGTWGILASVVDIREPEVSLSSEPVVREYPDVFPDELPGLPPPREVDFAIELEPGTAPISRAPYRMAPAELKELKVQLQELLDKGFIRSSVSPWGARVLFVKKKDGSMRLCIDYRELNKVTVKNRYPLPRIDDLFDQLQGATVFSKIDLRSGYHQLRIRDSDIPKTAFRSRYGHYEFVVMSFGLTNAPAVFMDLMNRVFKDFLDSFVIVFIDDILIYSKTEAEHEEHLHQVLETLRANKLYAKFSKCEFWLRKVTFLGHVVSSEGVSVDPAKIEAVTNWPRPSTVSEIRSFLGLAGYYRRFVEDFSRKASPLTQLTRKGTPFVWSPACESSFQELKQKLVTAPVLTVPDGSGSFVIYSDASKKGLGCVLMQQGKVVAYASRQLKSHEQNYPTHDLELAAVVFALKIWRRYLYGEKIQIFTDHKSLKYFFTQKELNMRQRRWLKLVKDYDCEIMYHPSKANVVADALSRKVAHSAALITKQTPLLRDFERAEIAVSVGEVTSQLAQLSVQPTLRQKIIVAQLNDPYLVEKRRMVETGPGENFSISPDDGLMFEGCLCVPEDSAVKTELLTEAHSSPFTMHPGSTKMYQDLRSVYWWRNMKREVTDFVSRCLVCQQVKAPRQCPAGLLQPLSVPGWKWESVSMDFITGLPKTLKGYTVIWVVVDRLTKSAHFVPGKSTYTASKWGQLYMTEVVRLHGVPVSIISDRDTRFTSKFWKGLQLALGTRLDFSTTFHPQTDGQTERLNQILEDMLRACVLEFSGSWDSHLHLMESPFRWGEVGEQRMLGLELVQTTNAAIQKIRARMLTAQSRQKSYADVRRKNLEFEVGDMVFLKVAPMKGVLRFVKKGKLSPRFVGPFEILERIGPVAYRLALPPSFSAVHDVFHVSMLRRYVADPTHMVDFEPLQISKNLSYEQQPVEVLAREVKKLRSREISLVKSSLPEPWS</sequence>
<dbReference type="Pfam" id="PF03732">
    <property type="entry name" value="Retrotrans_gag"/>
    <property type="match status" value="1"/>
</dbReference>
<dbReference type="InterPro" id="IPR001969">
    <property type="entry name" value="Aspartic_peptidase_AS"/>
</dbReference>
<gene>
    <name evidence="21" type="ORF">E6C27_scaffold616G00920</name>
</gene>
<reference evidence="21 22" key="1">
    <citation type="submission" date="2019-08" db="EMBL/GenBank/DDBJ databases">
        <title>Draft genome sequences of two oriental melons (Cucumis melo L. var makuwa).</title>
        <authorList>
            <person name="Kwon S.-Y."/>
        </authorList>
    </citation>
    <scope>NUCLEOTIDE SEQUENCE [LARGE SCALE GENOMIC DNA]</scope>
    <source>
        <strain evidence="22">cv. SW 3</strain>
        <tissue evidence="21">Leaf</tissue>
    </source>
</reference>
<dbReference type="PROSITE" id="PS50994">
    <property type="entry name" value="INTEGRASE"/>
    <property type="match status" value="1"/>
</dbReference>
<dbReference type="Pfam" id="PF17917">
    <property type="entry name" value="RT_RNaseH"/>
    <property type="match status" value="1"/>
</dbReference>
<evidence type="ECO:0000259" key="18">
    <source>
        <dbReference type="PROSITE" id="PS50158"/>
    </source>
</evidence>
<dbReference type="OrthoDB" id="532080at2759"/>
<evidence type="ECO:0000256" key="4">
    <source>
        <dbReference type="ARBA" id="ARBA00022695"/>
    </source>
</evidence>
<dbReference type="PANTHER" id="PTHR37984:SF5">
    <property type="entry name" value="PROTEIN NYNRIN-LIKE"/>
    <property type="match status" value="1"/>
</dbReference>
<evidence type="ECO:0000256" key="17">
    <source>
        <dbReference type="SAM" id="MobiDB-lite"/>
    </source>
</evidence>
<proteinExistence type="predicted"/>
<dbReference type="Gene3D" id="1.10.340.70">
    <property type="match status" value="1"/>
</dbReference>
<dbReference type="Pfam" id="PF08284">
    <property type="entry name" value="RVP_2"/>
    <property type="match status" value="1"/>
</dbReference>
<dbReference type="FunFam" id="3.30.70.270:FF:000020">
    <property type="entry name" value="Transposon Tf2-6 polyprotein-like Protein"/>
    <property type="match status" value="1"/>
</dbReference>
<evidence type="ECO:0000256" key="1">
    <source>
        <dbReference type="ARBA" id="ARBA00012493"/>
    </source>
</evidence>
<dbReference type="CDD" id="cd00303">
    <property type="entry name" value="retropepsin_like"/>
    <property type="match status" value="1"/>
</dbReference>
<dbReference type="GO" id="GO:0004519">
    <property type="term" value="F:endonuclease activity"/>
    <property type="evidence" value="ECO:0007669"/>
    <property type="project" value="UniProtKB-KW"/>
</dbReference>
<feature type="region of interest" description="Disordered" evidence="17">
    <location>
        <begin position="1"/>
        <end position="71"/>
    </location>
</feature>
<evidence type="ECO:0000259" key="19">
    <source>
        <dbReference type="PROSITE" id="PS50878"/>
    </source>
</evidence>
<evidence type="ECO:0000256" key="8">
    <source>
        <dbReference type="ARBA" id="ARBA00022759"/>
    </source>
</evidence>
<evidence type="ECO:0000256" key="16">
    <source>
        <dbReference type="PROSITE-ProRule" id="PRU00047"/>
    </source>
</evidence>
<dbReference type="InterPro" id="IPR001878">
    <property type="entry name" value="Znf_CCHC"/>
</dbReference>
<keyword evidence="16" id="KW-0863">Zinc-finger</keyword>
<dbReference type="PROSITE" id="PS50878">
    <property type="entry name" value="RT_POL"/>
    <property type="match status" value="1"/>
</dbReference>
<dbReference type="InterPro" id="IPR041588">
    <property type="entry name" value="Integrase_H2C2"/>
</dbReference>
<dbReference type="GO" id="GO:0006310">
    <property type="term" value="P:DNA recombination"/>
    <property type="evidence" value="ECO:0007669"/>
    <property type="project" value="UniProtKB-KW"/>
</dbReference>
<dbReference type="Gene3D" id="3.10.10.10">
    <property type="entry name" value="HIV Type 1 Reverse Transcriptase, subunit A, domain 1"/>
    <property type="match status" value="1"/>
</dbReference>
<dbReference type="InterPro" id="IPR001584">
    <property type="entry name" value="Integrase_cat-core"/>
</dbReference>
<feature type="domain" description="Reverse transcriptase" evidence="19">
    <location>
        <begin position="841"/>
        <end position="1020"/>
    </location>
</feature>
<dbReference type="InterPro" id="IPR050951">
    <property type="entry name" value="Retrovirus_Pol_polyprotein"/>
</dbReference>
<dbReference type="CDD" id="cd09274">
    <property type="entry name" value="RNase_HI_RT_Ty3"/>
    <property type="match status" value="1"/>
</dbReference>
<keyword evidence="5" id="KW-0540">Nuclease</keyword>
<dbReference type="Pfam" id="PF17921">
    <property type="entry name" value="Integrase_H2C2"/>
    <property type="match status" value="1"/>
</dbReference>
<dbReference type="Pfam" id="PF00078">
    <property type="entry name" value="RVT_1"/>
    <property type="match status" value="1"/>
</dbReference>
<keyword evidence="9" id="KW-0378">Hydrolase</keyword>
<evidence type="ECO:0000256" key="6">
    <source>
        <dbReference type="ARBA" id="ARBA00022723"/>
    </source>
</evidence>
<dbReference type="InterPro" id="IPR036397">
    <property type="entry name" value="RNaseH_sf"/>
</dbReference>
<dbReference type="EMBL" id="SSTE01002041">
    <property type="protein sequence ID" value="KAA0063946.1"/>
    <property type="molecule type" value="Genomic_DNA"/>
</dbReference>
<dbReference type="Pfam" id="PF24626">
    <property type="entry name" value="SH3_Tf2-1"/>
    <property type="match status" value="1"/>
</dbReference>
<dbReference type="EC" id="2.7.7.49" evidence="1"/>
<dbReference type="InterPro" id="IPR000477">
    <property type="entry name" value="RT_dom"/>
</dbReference>
<dbReference type="InterPro" id="IPR041373">
    <property type="entry name" value="RT_RNaseH"/>
</dbReference>
<protein>
    <recommendedName>
        <fullName evidence="1">RNA-directed DNA polymerase</fullName>
        <ecNumber evidence="1">2.7.7.49</ecNumber>
    </recommendedName>
</protein>
<dbReference type="InterPro" id="IPR043128">
    <property type="entry name" value="Rev_trsase/Diguanyl_cyclase"/>
</dbReference>
<evidence type="ECO:0000256" key="15">
    <source>
        <dbReference type="ARBA" id="ARBA00023172"/>
    </source>
</evidence>
<name>A0A5A7VBY3_CUCMM</name>
<evidence type="ECO:0000256" key="3">
    <source>
        <dbReference type="ARBA" id="ARBA00022679"/>
    </source>
</evidence>
<keyword evidence="6" id="KW-0479">Metal-binding</keyword>
<dbReference type="GO" id="GO:0003887">
    <property type="term" value="F:DNA-directed DNA polymerase activity"/>
    <property type="evidence" value="ECO:0007669"/>
    <property type="project" value="UniProtKB-KW"/>
</dbReference>
<feature type="domain" description="CCHC-type" evidence="18">
    <location>
        <begin position="571"/>
        <end position="586"/>
    </location>
</feature>
<evidence type="ECO:0000256" key="2">
    <source>
        <dbReference type="ARBA" id="ARBA00022670"/>
    </source>
</evidence>
<dbReference type="PROSITE" id="PS00141">
    <property type="entry name" value="ASP_PROTEASE"/>
    <property type="match status" value="1"/>
</dbReference>
<keyword evidence="2" id="KW-0645">Protease</keyword>
<keyword evidence="3" id="KW-0808">Transferase</keyword>
<dbReference type="Gene3D" id="3.30.70.270">
    <property type="match status" value="2"/>
</dbReference>
<dbReference type="SUPFAM" id="SSF50630">
    <property type="entry name" value="Acid proteases"/>
    <property type="match status" value="1"/>
</dbReference>
<keyword evidence="7" id="KW-0064">Aspartyl protease</keyword>
<dbReference type="Gene3D" id="2.40.70.10">
    <property type="entry name" value="Acid Proteases"/>
    <property type="match status" value="1"/>
</dbReference>
<feature type="domain" description="Integrase catalytic" evidence="20">
    <location>
        <begin position="1387"/>
        <end position="1509"/>
    </location>
</feature>
<evidence type="ECO:0000313" key="22">
    <source>
        <dbReference type="Proteomes" id="UP000321393"/>
    </source>
</evidence>
<dbReference type="GO" id="GO:0004190">
    <property type="term" value="F:aspartic-type endopeptidase activity"/>
    <property type="evidence" value="ECO:0007669"/>
    <property type="project" value="UniProtKB-KW"/>
</dbReference>
<keyword evidence="16" id="KW-0862">Zinc</keyword>
<dbReference type="GO" id="GO:0003964">
    <property type="term" value="F:RNA-directed DNA polymerase activity"/>
    <property type="evidence" value="ECO:0007669"/>
    <property type="project" value="UniProtKB-KW"/>
</dbReference>
<dbReference type="CDD" id="cd01647">
    <property type="entry name" value="RT_LTR"/>
    <property type="match status" value="1"/>
</dbReference>
<evidence type="ECO:0000256" key="7">
    <source>
        <dbReference type="ARBA" id="ARBA00022750"/>
    </source>
</evidence>
<keyword evidence="13" id="KW-0239">DNA-directed DNA polymerase</keyword>
<evidence type="ECO:0000256" key="13">
    <source>
        <dbReference type="ARBA" id="ARBA00022932"/>
    </source>
</evidence>
<dbReference type="PROSITE" id="PS50158">
    <property type="entry name" value="ZF_CCHC"/>
    <property type="match status" value="1"/>
</dbReference>
<dbReference type="Gene3D" id="3.30.420.10">
    <property type="entry name" value="Ribonuclease H-like superfamily/Ribonuclease H"/>
    <property type="match status" value="1"/>
</dbReference>
<organism evidence="21 22">
    <name type="scientific">Cucumis melo var. makuwa</name>
    <name type="common">Oriental melon</name>
    <dbReference type="NCBI Taxonomy" id="1194695"/>
    <lineage>
        <taxon>Eukaryota</taxon>
        <taxon>Viridiplantae</taxon>
        <taxon>Streptophyta</taxon>
        <taxon>Embryophyta</taxon>
        <taxon>Tracheophyta</taxon>
        <taxon>Spermatophyta</taxon>
        <taxon>Magnoliopsida</taxon>
        <taxon>eudicotyledons</taxon>
        <taxon>Gunneridae</taxon>
        <taxon>Pentapetalae</taxon>
        <taxon>rosids</taxon>
        <taxon>fabids</taxon>
        <taxon>Cucurbitales</taxon>
        <taxon>Cucurbitaceae</taxon>
        <taxon>Benincaseae</taxon>
        <taxon>Cucumis</taxon>
    </lineage>
</organism>
<keyword evidence="11" id="KW-0229">DNA integration</keyword>
<comment type="caution">
    <text evidence="21">The sequence shown here is derived from an EMBL/GenBank/DDBJ whole genome shotgun (WGS) entry which is preliminary data.</text>
</comment>
<dbReference type="InterPro" id="IPR043502">
    <property type="entry name" value="DNA/RNA_pol_sf"/>
</dbReference>
<dbReference type="GO" id="GO:0008270">
    <property type="term" value="F:zinc ion binding"/>
    <property type="evidence" value="ECO:0007669"/>
    <property type="project" value="UniProtKB-KW"/>
</dbReference>
<dbReference type="GO" id="GO:0006508">
    <property type="term" value="P:proteolysis"/>
    <property type="evidence" value="ECO:0007669"/>
    <property type="project" value="UniProtKB-KW"/>
</dbReference>
<keyword evidence="4" id="KW-0548">Nucleotidyltransferase</keyword>
<feature type="region of interest" description="Disordered" evidence="17">
    <location>
        <begin position="229"/>
        <end position="257"/>
    </location>
</feature>
<dbReference type="PANTHER" id="PTHR37984">
    <property type="entry name" value="PROTEIN CBG26694"/>
    <property type="match status" value="1"/>
</dbReference>
<accession>A0A5A7VBY3</accession>
<evidence type="ECO:0000259" key="20">
    <source>
        <dbReference type="PROSITE" id="PS50994"/>
    </source>
</evidence>
<evidence type="ECO:0000313" key="21">
    <source>
        <dbReference type="EMBL" id="KAA0063946.1"/>
    </source>
</evidence>
<dbReference type="GO" id="GO:0015074">
    <property type="term" value="P:DNA integration"/>
    <property type="evidence" value="ECO:0007669"/>
    <property type="project" value="UniProtKB-KW"/>
</dbReference>
<evidence type="ECO:0000256" key="12">
    <source>
        <dbReference type="ARBA" id="ARBA00022918"/>
    </source>
</evidence>
<dbReference type="InterPro" id="IPR005162">
    <property type="entry name" value="Retrotrans_gag_dom"/>
</dbReference>
<keyword evidence="12" id="KW-0695">RNA-directed DNA polymerase</keyword>
<feature type="compositionally biased region" description="Basic and acidic residues" evidence="17">
    <location>
        <begin position="16"/>
        <end position="29"/>
    </location>
</feature>
<evidence type="ECO:0000256" key="9">
    <source>
        <dbReference type="ARBA" id="ARBA00022801"/>
    </source>
</evidence>